<evidence type="ECO:0000313" key="1">
    <source>
        <dbReference type="EMBL" id="JAD33501.1"/>
    </source>
</evidence>
<organism evidence="1">
    <name type="scientific">Arundo donax</name>
    <name type="common">Giant reed</name>
    <name type="synonym">Donax arundinaceus</name>
    <dbReference type="NCBI Taxonomy" id="35708"/>
    <lineage>
        <taxon>Eukaryota</taxon>
        <taxon>Viridiplantae</taxon>
        <taxon>Streptophyta</taxon>
        <taxon>Embryophyta</taxon>
        <taxon>Tracheophyta</taxon>
        <taxon>Spermatophyta</taxon>
        <taxon>Magnoliopsida</taxon>
        <taxon>Liliopsida</taxon>
        <taxon>Poales</taxon>
        <taxon>Poaceae</taxon>
        <taxon>PACMAD clade</taxon>
        <taxon>Arundinoideae</taxon>
        <taxon>Arundineae</taxon>
        <taxon>Arundo</taxon>
    </lineage>
</organism>
<dbReference type="EMBL" id="GBRH01264394">
    <property type="protein sequence ID" value="JAD33501.1"/>
    <property type="molecule type" value="Transcribed_RNA"/>
</dbReference>
<accession>A0A0A8Z3X5</accession>
<proteinExistence type="predicted"/>
<reference evidence="1" key="1">
    <citation type="submission" date="2014-09" db="EMBL/GenBank/DDBJ databases">
        <authorList>
            <person name="Magalhaes I.L.F."/>
            <person name="Oliveira U."/>
            <person name="Santos F.R."/>
            <person name="Vidigal T.H.D.A."/>
            <person name="Brescovit A.D."/>
            <person name="Santos A.J."/>
        </authorList>
    </citation>
    <scope>NUCLEOTIDE SEQUENCE</scope>
    <source>
        <tissue evidence="1">Shoot tissue taken approximately 20 cm above the soil surface</tissue>
    </source>
</reference>
<reference evidence="1" key="2">
    <citation type="journal article" date="2015" name="Data Brief">
        <title>Shoot transcriptome of the giant reed, Arundo donax.</title>
        <authorList>
            <person name="Barrero R.A."/>
            <person name="Guerrero F.D."/>
            <person name="Moolhuijzen P."/>
            <person name="Goolsby J.A."/>
            <person name="Tidwell J."/>
            <person name="Bellgard S.E."/>
            <person name="Bellgard M.I."/>
        </authorList>
    </citation>
    <scope>NUCLEOTIDE SEQUENCE</scope>
    <source>
        <tissue evidence="1">Shoot tissue taken approximately 20 cm above the soil surface</tissue>
    </source>
</reference>
<name>A0A0A8Z3X5_ARUDO</name>
<protein>
    <submittedName>
        <fullName evidence="1">Uncharacterized protein</fullName>
    </submittedName>
</protein>
<dbReference type="AlphaFoldDB" id="A0A0A8Z3X5"/>
<sequence length="24" mass="2918">MEGSRLDQSLENISNKRLNQMKYY</sequence>